<proteinExistence type="predicted"/>
<name>A0A9D4MWN6_DREPO</name>
<gene>
    <name evidence="1" type="ORF">DPMN_009251</name>
</gene>
<dbReference type="EMBL" id="JAIWYP010000001">
    <property type="protein sequence ID" value="KAH3885258.1"/>
    <property type="molecule type" value="Genomic_DNA"/>
</dbReference>
<organism evidence="1 2">
    <name type="scientific">Dreissena polymorpha</name>
    <name type="common">Zebra mussel</name>
    <name type="synonym">Mytilus polymorpha</name>
    <dbReference type="NCBI Taxonomy" id="45954"/>
    <lineage>
        <taxon>Eukaryota</taxon>
        <taxon>Metazoa</taxon>
        <taxon>Spiralia</taxon>
        <taxon>Lophotrochozoa</taxon>
        <taxon>Mollusca</taxon>
        <taxon>Bivalvia</taxon>
        <taxon>Autobranchia</taxon>
        <taxon>Heteroconchia</taxon>
        <taxon>Euheterodonta</taxon>
        <taxon>Imparidentia</taxon>
        <taxon>Neoheterodontei</taxon>
        <taxon>Myida</taxon>
        <taxon>Dreissenoidea</taxon>
        <taxon>Dreissenidae</taxon>
        <taxon>Dreissena</taxon>
    </lineage>
</organism>
<comment type="caution">
    <text evidence="1">The sequence shown here is derived from an EMBL/GenBank/DDBJ whole genome shotgun (WGS) entry which is preliminary data.</text>
</comment>
<reference evidence="1" key="2">
    <citation type="submission" date="2020-11" db="EMBL/GenBank/DDBJ databases">
        <authorList>
            <person name="McCartney M.A."/>
            <person name="Auch B."/>
            <person name="Kono T."/>
            <person name="Mallez S."/>
            <person name="Becker A."/>
            <person name="Gohl D.M."/>
            <person name="Silverstein K.A.T."/>
            <person name="Koren S."/>
            <person name="Bechman K.B."/>
            <person name="Herman A."/>
            <person name="Abrahante J.E."/>
            <person name="Garbe J."/>
        </authorList>
    </citation>
    <scope>NUCLEOTIDE SEQUENCE</scope>
    <source>
        <strain evidence="1">Duluth1</strain>
        <tissue evidence="1">Whole animal</tissue>
    </source>
</reference>
<dbReference type="AlphaFoldDB" id="A0A9D4MWN6"/>
<reference evidence="1" key="1">
    <citation type="journal article" date="2019" name="bioRxiv">
        <title>The Genome of the Zebra Mussel, Dreissena polymorpha: A Resource for Invasive Species Research.</title>
        <authorList>
            <person name="McCartney M.A."/>
            <person name="Auch B."/>
            <person name="Kono T."/>
            <person name="Mallez S."/>
            <person name="Zhang Y."/>
            <person name="Obille A."/>
            <person name="Becker A."/>
            <person name="Abrahante J.E."/>
            <person name="Garbe J."/>
            <person name="Badalamenti J.P."/>
            <person name="Herman A."/>
            <person name="Mangelson H."/>
            <person name="Liachko I."/>
            <person name="Sullivan S."/>
            <person name="Sone E.D."/>
            <person name="Koren S."/>
            <person name="Silverstein K.A.T."/>
            <person name="Beckman K.B."/>
            <person name="Gohl D.M."/>
        </authorList>
    </citation>
    <scope>NUCLEOTIDE SEQUENCE</scope>
    <source>
        <strain evidence="1">Duluth1</strain>
        <tissue evidence="1">Whole animal</tissue>
    </source>
</reference>
<evidence type="ECO:0000313" key="1">
    <source>
        <dbReference type="EMBL" id="KAH3885258.1"/>
    </source>
</evidence>
<dbReference type="Proteomes" id="UP000828390">
    <property type="component" value="Unassembled WGS sequence"/>
</dbReference>
<protein>
    <submittedName>
        <fullName evidence="1">Uncharacterized protein</fullName>
    </submittedName>
</protein>
<evidence type="ECO:0000313" key="2">
    <source>
        <dbReference type="Proteomes" id="UP000828390"/>
    </source>
</evidence>
<keyword evidence="2" id="KW-1185">Reference proteome</keyword>
<sequence length="58" mass="6235">MLTTDVNVGPWSRKVPSSDTTLASEISQCAVAAYCDECKRTTFIPVIEGGRGENSKVD</sequence>
<accession>A0A9D4MWN6</accession>